<evidence type="ECO:0000313" key="2">
    <source>
        <dbReference type="EMBL" id="QNT57726.1"/>
    </source>
</evidence>
<name>A0A7H1M7W1_9NEIS</name>
<feature type="transmembrane region" description="Helical" evidence="1">
    <location>
        <begin position="119"/>
        <end position="140"/>
    </location>
</feature>
<sequence>MMEIYFKTALVFTHFILAGIVLTKVLHTDFLLLKNYTSPLDKDLIQQIKQAKQVALWGLLGLAATGIALVVYGILTSPGYLNNPKLWVKFICVGVLAANGFLVHRLARHVQEKTVLADFPYGLSVQISIVGAISSASWIFACWLGIARSWNRVLPFSEVLGHYGLVLLAAVCASMLVNIRFVQQRQYHEG</sequence>
<dbReference type="AlphaFoldDB" id="A0A7H1M7W1"/>
<evidence type="ECO:0000256" key="1">
    <source>
        <dbReference type="SAM" id="Phobius"/>
    </source>
</evidence>
<keyword evidence="1" id="KW-1133">Transmembrane helix</keyword>
<keyword evidence="1" id="KW-0812">Transmembrane</keyword>
<reference evidence="2" key="1">
    <citation type="submission" date="2024-06" db="EMBL/GenBank/DDBJ databases">
        <title>Complete Genome Sequence of mouse commensal type strain Neisseria musculi.</title>
        <authorList>
            <person name="Thapa E."/>
            <person name="Aluvathingal J."/>
            <person name="Nadendla S."/>
            <person name="Mehta A."/>
            <person name="Tettelin H."/>
            <person name="Weyand N.J."/>
        </authorList>
    </citation>
    <scope>NUCLEOTIDE SEQUENCE</scope>
    <source>
        <strain evidence="2">NW831</strain>
    </source>
</reference>
<accession>A0A7H1M7W1</accession>
<feature type="transmembrane region" description="Helical" evidence="1">
    <location>
        <begin position="12"/>
        <end position="33"/>
    </location>
</feature>
<feature type="transmembrane region" description="Helical" evidence="1">
    <location>
        <begin position="87"/>
        <end position="107"/>
    </location>
</feature>
<evidence type="ECO:0000313" key="3">
    <source>
        <dbReference type="Proteomes" id="UP000516412"/>
    </source>
</evidence>
<dbReference type="EMBL" id="CP060414">
    <property type="protein sequence ID" value="QNT57726.1"/>
    <property type="molecule type" value="Genomic_DNA"/>
</dbReference>
<feature type="transmembrane region" description="Helical" evidence="1">
    <location>
        <begin position="54"/>
        <end position="75"/>
    </location>
</feature>
<protein>
    <submittedName>
        <fullName evidence="2">Membrane protein</fullName>
    </submittedName>
</protein>
<organism evidence="2 3">
    <name type="scientific">Neisseria musculi</name>
    <dbReference type="NCBI Taxonomy" id="1815583"/>
    <lineage>
        <taxon>Bacteria</taxon>
        <taxon>Pseudomonadati</taxon>
        <taxon>Pseudomonadota</taxon>
        <taxon>Betaproteobacteria</taxon>
        <taxon>Neisseriales</taxon>
        <taxon>Neisseriaceae</taxon>
        <taxon>Neisseria</taxon>
    </lineage>
</organism>
<gene>
    <name evidence="2" type="ORF">H7A79_2117</name>
</gene>
<proteinExistence type="predicted"/>
<keyword evidence="1" id="KW-0472">Membrane</keyword>
<dbReference type="KEGG" id="nmus:H7A79_2117"/>
<dbReference type="Proteomes" id="UP000516412">
    <property type="component" value="Chromosome"/>
</dbReference>
<keyword evidence="3" id="KW-1185">Reference proteome</keyword>
<feature type="transmembrane region" description="Helical" evidence="1">
    <location>
        <begin position="160"/>
        <end position="179"/>
    </location>
</feature>
<dbReference type="RefSeq" id="WP_135034032.1">
    <property type="nucleotide sequence ID" value="NZ_CP060414.2"/>
</dbReference>